<keyword evidence="3" id="KW-1185">Reference proteome</keyword>
<dbReference type="Proteomes" id="UP000199073">
    <property type="component" value="Unassembled WGS sequence"/>
</dbReference>
<dbReference type="SUPFAM" id="SSF89796">
    <property type="entry name" value="CoA-transferase family III (CaiB/BaiF)"/>
    <property type="match status" value="1"/>
</dbReference>
<organism evidence="2 3">
    <name type="scientific">Desulforhopalus singaporensis</name>
    <dbReference type="NCBI Taxonomy" id="91360"/>
    <lineage>
        <taxon>Bacteria</taxon>
        <taxon>Pseudomonadati</taxon>
        <taxon>Thermodesulfobacteriota</taxon>
        <taxon>Desulfobulbia</taxon>
        <taxon>Desulfobulbales</taxon>
        <taxon>Desulfocapsaceae</taxon>
        <taxon>Desulforhopalus</taxon>
    </lineage>
</organism>
<dbReference type="InterPro" id="IPR023606">
    <property type="entry name" value="CoA-Trfase_III_dom_1_sf"/>
</dbReference>
<gene>
    <name evidence="2" type="ORF">SAMN05660330_00850</name>
</gene>
<proteinExistence type="predicted"/>
<dbReference type="Gene3D" id="3.30.1540.10">
    <property type="entry name" value="formyl-coa transferase, domain 3"/>
    <property type="match status" value="1"/>
</dbReference>
<evidence type="ECO:0000313" key="3">
    <source>
        <dbReference type="Proteomes" id="UP000199073"/>
    </source>
</evidence>
<dbReference type="RefSeq" id="WP_092220118.1">
    <property type="nucleotide sequence ID" value="NZ_FNJI01000005.1"/>
</dbReference>
<keyword evidence="1 2" id="KW-0808">Transferase</keyword>
<dbReference type="InterPro" id="IPR050483">
    <property type="entry name" value="CoA-transferase_III_domain"/>
</dbReference>
<protein>
    <submittedName>
        <fullName evidence="2">Succinyl-CoA:(R)-citramalate CoA-transferase</fullName>
    </submittedName>
</protein>
<dbReference type="OrthoDB" id="9781472at2"/>
<dbReference type="PANTHER" id="PTHR48207:SF3">
    <property type="entry name" value="SUCCINATE--HYDROXYMETHYLGLUTARATE COA-TRANSFERASE"/>
    <property type="match status" value="1"/>
</dbReference>
<name>A0A1H0LTK1_9BACT</name>
<dbReference type="InterPro" id="IPR044855">
    <property type="entry name" value="CoA-Trfase_III_dom3_sf"/>
</dbReference>
<dbReference type="InterPro" id="IPR003673">
    <property type="entry name" value="CoA-Trfase_fam_III"/>
</dbReference>
<accession>A0A1H0LTK1</accession>
<sequence>MADKKRPLEGLRVVEMGAFIAGPFCGQLLADFGAEVIKIEPPGKGDPMRQWGRHRHNGKSLWWPVLARNKKSVTLNLKSEKGRQMAKELIDSADFLLENFRAGMLEKWGMDYETLKATNPGLIMIRVSGYGQTGPYKDKPGFGSIGEAMGGIRYITGYPDRPPTRIGISIGDSLTSVFGAIGGLVALHERSKTGKGQVVDISIYEAVLSLMESLIPEYQFAGEIRERTGSILPNVAPSNIYPSSTGSFFLIAANADNIFGRLCKAMERPELAEDPRYATHNARGERQEELDELIAQWTVKFTTDELQKMMDEHGVPAGLIYTPREMLADPHFKARNTIIEVADKAMGNIKMQNVFPYLSETPGGVAWTGPELGEHNRQVYGDILNIDAAQLEELQSGGVI</sequence>
<evidence type="ECO:0000313" key="2">
    <source>
        <dbReference type="EMBL" id="SDO71528.1"/>
    </source>
</evidence>
<dbReference type="AlphaFoldDB" id="A0A1H0LTK1"/>
<dbReference type="PANTHER" id="PTHR48207">
    <property type="entry name" value="SUCCINATE--HYDROXYMETHYLGLUTARATE COA-TRANSFERASE"/>
    <property type="match status" value="1"/>
</dbReference>
<reference evidence="2 3" key="1">
    <citation type="submission" date="2016-10" db="EMBL/GenBank/DDBJ databases">
        <authorList>
            <person name="de Groot N.N."/>
        </authorList>
    </citation>
    <scope>NUCLEOTIDE SEQUENCE [LARGE SCALE GENOMIC DNA]</scope>
    <source>
        <strain evidence="2 3">DSM 12130</strain>
    </source>
</reference>
<dbReference type="Pfam" id="PF02515">
    <property type="entry name" value="CoA_transf_3"/>
    <property type="match status" value="1"/>
</dbReference>
<evidence type="ECO:0000256" key="1">
    <source>
        <dbReference type="ARBA" id="ARBA00022679"/>
    </source>
</evidence>
<dbReference type="EMBL" id="FNJI01000005">
    <property type="protein sequence ID" value="SDO71528.1"/>
    <property type="molecule type" value="Genomic_DNA"/>
</dbReference>
<dbReference type="GO" id="GO:0008410">
    <property type="term" value="F:CoA-transferase activity"/>
    <property type="evidence" value="ECO:0007669"/>
    <property type="project" value="TreeGrafter"/>
</dbReference>
<dbReference type="STRING" id="91360.SAMN05660330_00850"/>
<dbReference type="Gene3D" id="3.40.50.10540">
    <property type="entry name" value="Crotonobetainyl-coa:carnitine coa-transferase, domain 1"/>
    <property type="match status" value="1"/>
</dbReference>